<evidence type="ECO:0000259" key="13">
    <source>
        <dbReference type="Pfam" id="PF23936"/>
    </source>
</evidence>
<dbReference type="InterPro" id="IPR056166">
    <property type="entry name" value="TPR_ELP1"/>
</dbReference>
<dbReference type="EMBL" id="CACRXK020004084">
    <property type="protein sequence ID" value="CAB4001429.1"/>
    <property type="molecule type" value="Genomic_DNA"/>
</dbReference>
<keyword evidence="15" id="KW-1185">Reference proteome</keyword>
<comment type="pathway">
    <text evidence="2">tRNA modification; 5-methoxycarbonylmethyl-2-thiouridine-tRNA biosynthesis.</text>
</comment>
<dbReference type="SUPFAM" id="SSF69322">
    <property type="entry name" value="Tricorn protease domain 2"/>
    <property type="match status" value="1"/>
</dbReference>
<feature type="transmembrane region" description="Helical" evidence="8">
    <location>
        <begin position="1432"/>
        <end position="1450"/>
    </location>
</feature>
<dbReference type="PIRSF" id="PIRSF017233">
    <property type="entry name" value="IKAP"/>
    <property type="match status" value="1"/>
</dbReference>
<comment type="similarity">
    <text evidence="3">Belongs to the ELP1/IKA1 family.</text>
</comment>
<evidence type="ECO:0000256" key="5">
    <source>
        <dbReference type="ARBA" id="ARBA00022694"/>
    </source>
</evidence>
<feature type="domain" description="ELP1 first N-terminal beta-propeller" evidence="9">
    <location>
        <begin position="22"/>
        <end position="369"/>
    </location>
</feature>
<dbReference type="Pfam" id="PF04762">
    <property type="entry name" value="Beta-prop_ELP1_1st"/>
    <property type="match status" value="1"/>
</dbReference>
<evidence type="ECO:0000256" key="4">
    <source>
        <dbReference type="ARBA" id="ARBA00022490"/>
    </source>
</evidence>
<evidence type="ECO:0000313" key="14">
    <source>
        <dbReference type="EMBL" id="CAB4001429.1"/>
    </source>
</evidence>
<name>A0A6S7HB24_PARCT</name>
<dbReference type="Pfam" id="PF23936">
    <property type="entry name" value="HB_ELP1"/>
    <property type="match status" value="1"/>
</dbReference>
<proteinExistence type="inferred from homology"/>
<accession>A0A6S7HB24</accession>
<evidence type="ECO:0000256" key="7">
    <source>
        <dbReference type="SAM" id="MobiDB-lite"/>
    </source>
</evidence>
<keyword evidence="8" id="KW-0812">Transmembrane</keyword>
<dbReference type="GO" id="GO:0000049">
    <property type="term" value="F:tRNA binding"/>
    <property type="evidence" value="ECO:0007669"/>
    <property type="project" value="TreeGrafter"/>
</dbReference>
<dbReference type="InterPro" id="IPR056167">
    <property type="entry name" value="A-sol_ELP1"/>
</dbReference>
<dbReference type="GO" id="GO:0033588">
    <property type="term" value="C:elongator holoenzyme complex"/>
    <property type="evidence" value="ECO:0007669"/>
    <property type="project" value="InterPro"/>
</dbReference>
<evidence type="ECO:0000256" key="1">
    <source>
        <dbReference type="ARBA" id="ARBA00004496"/>
    </source>
</evidence>
<evidence type="ECO:0000259" key="9">
    <source>
        <dbReference type="Pfam" id="PF04762"/>
    </source>
</evidence>
<evidence type="ECO:0000256" key="2">
    <source>
        <dbReference type="ARBA" id="ARBA00005043"/>
    </source>
</evidence>
<dbReference type="PANTHER" id="PTHR12747:SF0">
    <property type="entry name" value="ELONGATOR COMPLEX PROTEIN 1"/>
    <property type="match status" value="1"/>
</dbReference>
<comment type="caution">
    <text evidence="14">The sequence shown here is derived from an EMBL/GenBank/DDBJ whole genome shotgun (WGS) entry which is preliminary data.</text>
</comment>
<organism evidence="14 15">
    <name type="scientific">Paramuricea clavata</name>
    <name type="common">Red gorgonian</name>
    <name type="synonym">Violescent sea-whip</name>
    <dbReference type="NCBI Taxonomy" id="317549"/>
    <lineage>
        <taxon>Eukaryota</taxon>
        <taxon>Metazoa</taxon>
        <taxon>Cnidaria</taxon>
        <taxon>Anthozoa</taxon>
        <taxon>Octocorallia</taxon>
        <taxon>Malacalcyonacea</taxon>
        <taxon>Plexauridae</taxon>
        <taxon>Paramuricea</taxon>
    </lineage>
</organism>
<keyword evidence="5" id="KW-0819">tRNA processing</keyword>
<dbReference type="InterPro" id="IPR015943">
    <property type="entry name" value="WD40/YVTN_repeat-like_dom_sf"/>
</dbReference>
<feature type="domain" description="ELP1 TPR" evidence="11">
    <location>
        <begin position="917"/>
        <end position="1079"/>
    </location>
</feature>
<evidence type="ECO:0000313" key="15">
    <source>
        <dbReference type="Proteomes" id="UP001152795"/>
    </source>
</evidence>
<evidence type="ECO:0000256" key="6">
    <source>
        <dbReference type="ARBA" id="ARBA00029535"/>
    </source>
</evidence>
<dbReference type="Proteomes" id="UP001152795">
    <property type="component" value="Unassembled WGS sequence"/>
</dbReference>
<protein>
    <recommendedName>
        <fullName evidence="6">Elongator complex protein 1</fullName>
    </recommendedName>
</protein>
<evidence type="ECO:0000259" key="10">
    <source>
        <dbReference type="Pfam" id="PF23797"/>
    </source>
</evidence>
<feature type="compositionally biased region" description="Low complexity" evidence="7">
    <location>
        <begin position="1160"/>
        <end position="1179"/>
    </location>
</feature>
<evidence type="ECO:0000256" key="3">
    <source>
        <dbReference type="ARBA" id="ARBA00006086"/>
    </source>
</evidence>
<reference evidence="14" key="1">
    <citation type="submission" date="2020-04" db="EMBL/GenBank/DDBJ databases">
        <authorList>
            <person name="Alioto T."/>
            <person name="Alioto T."/>
            <person name="Gomez Garrido J."/>
        </authorList>
    </citation>
    <scope>NUCLEOTIDE SEQUENCE</scope>
    <source>
        <strain evidence="14">A484AB</strain>
    </source>
</reference>
<feature type="compositionally biased region" description="Basic residues" evidence="7">
    <location>
        <begin position="1180"/>
        <end position="1191"/>
    </location>
</feature>
<dbReference type="GO" id="GO:0005829">
    <property type="term" value="C:cytosol"/>
    <property type="evidence" value="ECO:0007669"/>
    <property type="project" value="TreeGrafter"/>
</dbReference>
<dbReference type="GO" id="GO:0002926">
    <property type="term" value="P:tRNA wobble base 5-methoxycarbonylmethyl-2-thiouridinylation"/>
    <property type="evidence" value="ECO:0007669"/>
    <property type="project" value="TreeGrafter"/>
</dbReference>
<feature type="region of interest" description="Disordered" evidence="7">
    <location>
        <begin position="1160"/>
        <end position="1192"/>
    </location>
</feature>
<dbReference type="OrthoDB" id="40048at2759"/>
<dbReference type="InterPro" id="IPR056165">
    <property type="entry name" value="Beta-prop_ELP1_2nd"/>
</dbReference>
<keyword evidence="4" id="KW-0963">Cytoplasm</keyword>
<dbReference type="InterPro" id="IPR056164">
    <property type="entry name" value="Beta-prop_ELP1_1st"/>
</dbReference>
<sequence length="1466" mass="166470">MAIHESKKQCERFTNSGFVKDMKNLQLLGFSSSEAIHNSENACMSIDVDKGYVYLVSPTHFIGFAPDTQAVVVELLLESSFPDNDSSQSIVGIQYLPLLDGVCFATSSGDVNLFDTTIPQLECVGSVDSGLTCMSWSPDQEIVAFTTGQATIILMNKDFDPVSEVPIRSEIFATDAPVNVGWGKKETQFHGSLGKEAAKIKSEDDSGRVRTEDDDMMPRISWRGDGQFFVVSSVSEKGNRELRVWSREGDVLSTSEFVTAQGMLLDWRPSGNVIASVQTLPDQQQQVIFFEKNGLRHGEFSLRSNQSKAVKLSWNIDSSVLCVWNKIALPDTETFYDTVQFWYSSNYHWFLKQELKFMEDSVSDLCWDVESSLKFHILTKAGSYMSYQFSWEVFQSRGHHVNNDASVVMVDGAHLLLTPMSSVIIPPPMSAHTLQTECSINQVAFHPTCQHLALLLSDGKLVIVTKTLQKNESTENRNSSEFFQARVDFEMNNKLWSGPGSLYQLTWWKHDTLLALGKLNEEGENVICEISLSENDGEYKAKYQNVLPVENILRLSVNIDTGSVAVECDDGSILKYTSDCGHAELKPWVDSTGNTIVLPQPCIYIQTVQIGDEEVVIGLTEHSRLYVNDKEIANNCSSFFVHDEYLLLTTTSHVLRCLSILPDGKGLSSLLAGKTLEENVRNIERGSKIITAVTQDTKMILQMPRGNLEAIHPRVLILSYLKKCFDNVRYKDAFTCMRRHRINLNLLYDHNCKHFLENVATFIQQVESVSFVNMFLSELKADDVTQSLYADYYRDKTPAEKLEKKVDTICDAMRKALETIDQNKYLLCILTSHVKKSTPELETALQIVKNLKDSKQVTEAEDALKYLLFLVDVNKMYDVALGMYDFQLVLMVAEKSQKDPKEYLPFLNNLRKMEENYQKYSIDKYLKRYSKAIKHLAKCGPERFNECLELIKEQNLYTEALQLYSGSEYKTIAACYGEYLIEKRRYEESGLVLFRCGHYERALEAFQECGNWRQVFCVATGKLAFSTEQILHLARSMSGYLKEHNRIAEAAVVLVDYANDSEGAIECLIHGKLWEEALRLIYKHDREDIIETHFQPALCEACEQTLASFESKKEDFEQYRTRLGVVREEKEKRKLQLIDNELEEDLNADLFSDISSITGQSTMTSSSVSSRTSRTTGKSYKNRKKSQRKKVSLKEGSQYEDLALMEALAEIISFVDKMQEEVSTLLRMLMLFAYQQEASMLQSTYGEILDMVRGSMNDIWPPGLPQETTPVSFGPHLTSNTIVRSMKNNDTTQRKDIPTPPAPVLQKLLHWRLDQLILTQTYNTSYLSVIWSAIALNVTRKLDKINHFTSKRPENLTTLNLTSISYHSRESSAGQDQISNLNYSILSSQVSSVTSVVSSCSGQCSGVKQQPVFKRELKEGDRFASFYKVRDWLLLGVVLTGIIFLLVTHISSRRPHRFNTYCRKIC</sequence>
<dbReference type="Pfam" id="PF23797">
    <property type="entry name" value="Beta-prop_ELP1_2nd"/>
    <property type="match status" value="1"/>
</dbReference>
<dbReference type="SUPFAM" id="SSF50978">
    <property type="entry name" value="WD40 repeat-like"/>
    <property type="match status" value="1"/>
</dbReference>
<evidence type="ECO:0000256" key="8">
    <source>
        <dbReference type="SAM" id="Phobius"/>
    </source>
</evidence>
<comment type="subcellular location">
    <subcellularLocation>
        <location evidence="1">Cytoplasm</location>
    </subcellularLocation>
</comment>
<dbReference type="Pfam" id="PF23878">
    <property type="entry name" value="TPR_ELP1"/>
    <property type="match status" value="1"/>
</dbReference>
<keyword evidence="8" id="KW-0472">Membrane</keyword>
<feature type="domain" description="ELP1 N-terminal second beta-propeller" evidence="10">
    <location>
        <begin position="409"/>
        <end position="690"/>
    </location>
</feature>
<dbReference type="InterPro" id="IPR056169">
    <property type="entry name" value="HB_ELP1"/>
</dbReference>
<feature type="domain" description="ELP1 alpha-solenoid" evidence="12">
    <location>
        <begin position="714"/>
        <end position="910"/>
    </location>
</feature>
<keyword evidence="8" id="KW-1133">Transmembrane helix</keyword>
<evidence type="ECO:0000259" key="11">
    <source>
        <dbReference type="Pfam" id="PF23878"/>
    </source>
</evidence>
<feature type="domain" description="ELP1 three-helical bundle" evidence="13">
    <location>
        <begin position="1088"/>
        <end position="1259"/>
    </location>
</feature>
<dbReference type="Pfam" id="PF23925">
    <property type="entry name" value="A-sol_ELP1"/>
    <property type="match status" value="1"/>
</dbReference>
<dbReference type="UniPathway" id="UPA00988"/>
<evidence type="ECO:0000259" key="12">
    <source>
        <dbReference type="Pfam" id="PF23925"/>
    </source>
</evidence>
<dbReference type="PANTHER" id="PTHR12747">
    <property type="entry name" value="ELONGATOR COMPLEX PROTEIN 1"/>
    <property type="match status" value="1"/>
</dbReference>
<dbReference type="Gene3D" id="2.130.10.10">
    <property type="entry name" value="YVTN repeat-like/Quinoprotein amine dehydrogenase"/>
    <property type="match status" value="1"/>
</dbReference>
<dbReference type="InterPro" id="IPR006849">
    <property type="entry name" value="Elp1"/>
</dbReference>
<gene>
    <name evidence="14" type="ORF">PACLA_8A070251</name>
</gene>
<dbReference type="InterPro" id="IPR036322">
    <property type="entry name" value="WD40_repeat_dom_sf"/>
</dbReference>